<reference evidence="2 3" key="1">
    <citation type="journal article" date="2015" name="Genome Announc.">
        <title>Expanding the biotechnology potential of lactobacilli through comparative genomics of 213 strains and associated genera.</title>
        <authorList>
            <person name="Sun Z."/>
            <person name="Harris H.M."/>
            <person name="McCann A."/>
            <person name="Guo C."/>
            <person name="Argimon S."/>
            <person name="Zhang W."/>
            <person name="Yang X."/>
            <person name="Jeffery I.B."/>
            <person name="Cooney J.C."/>
            <person name="Kagawa T.F."/>
            <person name="Liu W."/>
            <person name="Song Y."/>
            <person name="Salvetti E."/>
            <person name="Wrobel A."/>
            <person name="Rasinkangas P."/>
            <person name="Parkhill J."/>
            <person name="Rea M.C."/>
            <person name="O'Sullivan O."/>
            <person name="Ritari J."/>
            <person name="Douillard F.P."/>
            <person name="Paul Ross R."/>
            <person name="Yang R."/>
            <person name="Briner A.E."/>
            <person name="Felis G.E."/>
            <person name="de Vos W.M."/>
            <person name="Barrangou R."/>
            <person name="Klaenhammer T.R."/>
            <person name="Caufield P.W."/>
            <person name="Cui Y."/>
            <person name="Zhang H."/>
            <person name="O'Toole P.W."/>
        </authorList>
    </citation>
    <scope>NUCLEOTIDE SEQUENCE [LARGE SCALE GENOMIC DNA]</scope>
    <source>
        <strain evidence="2 3">DSM 20190</strain>
    </source>
</reference>
<dbReference type="InParanoid" id="A0A0R2G5D0"/>
<name>A0A0R2G5D0_9LACO</name>
<evidence type="ECO:0000313" key="3">
    <source>
        <dbReference type="Proteomes" id="UP000051296"/>
    </source>
</evidence>
<organism evidence="2 3">
    <name type="scientific">Weissella halotolerans DSM 20190</name>
    <dbReference type="NCBI Taxonomy" id="1123500"/>
    <lineage>
        <taxon>Bacteria</taxon>
        <taxon>Bacillati</taxon>
        <taxon>Bacillota</taxon>
        <taxon>Bacilli</taxon>
        <taxon>Lactobacillales</taxon>
        <taxon>Lactobacillaceae</taxon>
        <taxon>Weissella</taxon>
    </lineage>
</organism>
<dbReference type="STRING" id="1123500.GCA_000420365_00324"/>
<sequence length="352" mass="40632">MADAHVLTLFSATQARRSRVLYGLLRKQATVSTEYWGLRYGLLSIAGFLPQLKKEQFDQAVATWQQAGALSMVSPGQYRLTTMGQAKRSEFEQVHYQPRFFSAWQKYQVGHFRDVFLLANQVLSEWAYHNRHYYPLQIQPADMFAVKHWFMQAKSPQLIQEWADQLAAFLKTLAPKEADQWIATWPGHQIAGLNDDQVQLPSHYDELDYWAWQTDMYVSLLVWLATTKQQGPLTDFAQHFAQPRGLSSSARQTLSAVEAGWSLSAISQKRGLKVGTIREHLLTAAIWLPLADFPYALFLTERIRAYFQQRLVGSIDEWTFARVRQTDDPHEFFLFRLYEIHETKLGGDHDAG</sequence>
<dbReference type="InterPro" id="IPR029491">
    <property type="entry name" value="Helicase_HTH"/>
</dbReference>
<dbReference type="OrthoDB" id="2146354at2"/>
<keyword evidence="3" id="KW-1185">Reference proteome</keyword>
<dbReference type="PATRIC" id="fig|1123500.6.peg.177"/>
<evidence type="ECO:0000259" key="1">
    <source>
        <dbReference type="Pfam" id="PF14493"/>
    </source>
</evidence>
<dbReference type="eggNOG" id="COG4955">
    <property type="taxonomic scope" value="Bacteria"/>
</dbReference>
<proteinExistence type="predicted"/>
<comment type="caution">
    <text evidence="2">The sequence shown here is derived from an EMBL/GenBank/DDBJ whole genome shotgun (WGS) entry which is preliminary data.</text>
</comment>
<dbReference type="Pfam" id="PF14493">
    <property type="entry name" value="HTH_40"/>
    <property type="match status" value="1"/>
</dbReference>
<evidence type="ECO:0000313" key="2">
    <source>
        <dbReference type="EMBL" id="KRN33381.1"/>
    </source>
</evidence>
<dbReference type="AlphaFoldDB" id="A0A0R2G5D0"/>
<protein>
    <recommendedName>
        <fullName evidence="1">Helicase Helix-turn-helix domain-containing protein</fullName>
    </recommendedName>
</protein>
<feature type="domain" description="Helicase Helix-turn-helix" evidence="1">
    <location>
        <begin position="249"/>
        <end position="287"/>
    </location>
</feature>
<dbReference type="RefSeq" id="WP_022791127.1">
    <property type="nucleotide sequence ID" value="NZ_ATUU01000001.1"/>
</dbReference>
<dbReference type="EMBL" id="JQAX01000001">
    <property type="protein sequence ID" value="KRN33381.1"/>
    <property type="molecule type" value="Genomic_DNA"/>
</dbReference>
<gene>
    <name evidence="2" type="ORF">IV68_GL000179</name>
</gene>
<dbReference type="Proteomes" id="UP000051296">
    <property type="component" value="Unassembled WGS sequence"/>
</dbReference>
<accession>A0A0R2G5D0</accession>